<dbReference type="OrthoDB" id="9810775at2"/>
<protein>
    <submittedName>
        <fullName evidence="6">Radical SAM protein</fullName>
    </submittedName>
</protein>
<evidence type="ECO:0000256" key="3">
    <source>
        <dbReference type="ARBA" id="ARBA00023004"/>
    </source>
</evidence>
<dbReference type="CDD" id="cd01335">
    <property type="entry name" value="Radical_SAM"/>
    <property type="match status" value="1"/>
</dbReference>
<dbReference type="EMBL" id="NIOJ01000121">
    <property type="protein sequence ID" value="PNT91904.1"/>
    <property type="molecule type" value="Genomic_DNA"/>
</dbReference>
<evidence type="ECO:0000256" key="4">
    <source>
        <dbReference type="ARBA" id="ARBA00023014"/>
    </source>
</evidence>
<evidence type="ECO:0000313" key="7">
    <source>
        <dbReference type="Proteomes" id="UP000236151"/>
    </source>
</evidence>
<gene>
    <name evidence="6" type="ORF">CDQ84_19025</name>
</gene>
<keyword evidence="2" id="KW-0479">Metal-binding</keyword>
<dbReference type="PANTHER" id="PTHR11228:SF7">
    <property type="entry name" value="PQQA PEPTIDE CYCLASE"/>
    <property type="match status" value="1"/>
</dbReference>
<dbReference type="SFLD" id="SFLDS00029">
    <property type="entry name" value="Radical_SAM"/>
    <property type="match status" value="1"/>
</dbReference>
<organism evidence="6 7">
    <name type="scientific">Clostridium thermosuccinogenes</name>
    <dbReference type="NCBI Taxonomy" id="84032"/>
    <lineage>
        <taxon>Bacteria</taxon>
        <taxon>Bacillati</taxon>
        <taxon>Bacillota</taxon>
        <taxon>Clostridia</taxon>
        <taxon>Eubacteriales</taxon>
        <taxon>Clostridiaceae</taxon>
        <taxon>Clostridium</taxon>
    </lineage>
</organism>
<dbReference type="InterPro" id="IPR050377">
    <property type="entry name" value="Radical_SAM_PqqE_MftC-like"/>
</dbReference>
<proteinExistence type="predicted"/>
<keyword evidence="3" id="KW-0408">Iron</keyword>
<feature type="domain" description="Radical SAM core" evidence="5">
    <location>
        <begin position="1"/>
        <end position="211"/>
    </location>
</feature>
<dbReference type="KEGG" id="cthd:CDO33_01740"/>
<dbReference type="RefSeq" id="WP_103083301.1">
    <property type="nucleotide sequence ID" value="NZ_CP021850.1"/>
</dbReference>
<name>A0A2K2EYY7_9CLOT</name>
<accession>A0A2K2EYY7</accession>
<dbReference type="PROSITE" id="PS51918">
    <property type="entry name" value="RADICAL_SAM"/>
    <property type="match status" value="1"/>
</dbReference>
<evidence type="ECO:0000259" key="5">
    <source>
        <dbReference type="PROSITE" id="PS51918"/>
    </source>
</evidence>
<dbReference type="GO" id="GO:0003824">
    <property type="term" value="F:catalytic activity"/>
    <property type="evidence" value="ECO:0007669"/>
    <property type="project" value="InterPro"/>
</dbReference>
<dbReference type="SUPFAM" id="SSF102114">
    <property type="entry name" value="Radical SAM enzymes"/>
    <property type="match status" value="1"/>
</dbReference>
<dbReference type="PANTHER" id="PTHR11228">
    <property type="entry name" value="RADICAL SAM DOMAIN PROTEIN"/>
    <property type="match status" value="1"/>
</dbReference>
<dbReference type="Pfam" id="PF04055">
    <property type="entry name" value="Radical_SAM"/>
    <property type="match status" value="1"/>
</dbReference>
<dbReference type="InterPro" id="IPR013785">
    <property type="entry name" value="Aldolase_TIM"/>
</dbReference>
<comment type="caution">
    <text evidence="6">The sequence shown here is derived from an EMBL/GenBank/DDBJ whole genome shotgun (WGS) entry which is preliminary data.</text>
</comment>
<dbReference type="GO" id="GO:0051536">
    <property type="term" value="F:iron-sulfur cluster binding"/>
    <property type="evidence" value="ECO:0007669"/>
    <property type="project" value="UniProtKB-KW"/>
</dbReference>
<dbReference type="AlphaFoldDB" id="A0A2K2EYY7"/>
<sequence>MLRIKNLVSGGIITNYKCSSKCKHCSYSSSPKWPDDYMTPSMADEIFSILKSLGCDSVHIGGGEPLLKPDKLLGVLEAAQRNDIGIEYIETNASWYKDEASAKAVLKEIKGHGVNTLLISIDPYHNEYIPFWKVKALVRTCSETNMNVFPWLMDFWNDIDAMNDHIPHSLDEYAQLFGQDYPVKLLNRYGLNLKGRALKTYLPMMKKQPYKQILEESRPCKLLSGVYHFHVDLYGNFIPQSCPGFSIPLKELVNGADPDKYRIFNSLESTGIRGLVELAKEKFKYIPKNEYAGKCDLCYDIRNHLVLELGLDLPDLKPEGHYKYI</sequence>
<dbReference type="Proteomes" id="UP000236151">
    <property type="component" value="Unassembled WGS sequence"/>
</dbReference>
<evidence type="ECO:0000256" key="2">
    <source>
        <dbReference type="ARBA" id="ARBA00022723"/>
    </source>
</evidence>
<evidence type="ECO:0000256" key="1">
    <source>
        <dbReference type="ARBA" id="ARBA00022691"/>
    </source>
</evidence>
<reference evidence="6 7" key="1">
    <citation type="submission" date="2017-06" db="EMBL/GenBank/DDBJ databases">
        <title>Investigating the central metabolism of Clostridium thermosuccinogenes.</title>
        <authorList>
            <person name="Koendjbiharie J.G."/>
            <person name="van Kranenburg R."/>
        </authorList>
    </citation>
    <scope>NUCLEOTIDE SEQUENCE [LARGE SCALE GENOMIC DNA]</scope>
    <source>
        <strain evidence="6 7">DSM 5806</strain>
    </source>
</reference>
<dbReference type="Gene3D" id="3.20.20.70">
    <property type="entry name" value="Aldolase class I"/>
    <property type="match status" value="1"/>
</dbReference>
<keyword evidence="4" id="KW-0411">Iron-sulfur</keyword>
<keyword evidence="1" id="KW-0949">S-adenosyl-L-methionine</keyword>
<keyword evidence="7" id="KW-1185">Reference proteome</keyword>
<dbReference type="InterPro" id="IPR007197">
    <property type="entry name" value="rSAM"/>
</dbReference>
<evidence type="ECO:0000313" key="6">
    <source>
        <dbReference type="EMBL" id="PNT91904.1"/>
    </source>
</evidence>
<dbReference type="InterPro" id="IPR058240">
    <property type="entry name" value="rSAM_sf"/>
</dbReference>
<dbReference type="GO" id="GO:0046872">
    <property type="term" value="F:metal ion binding"/>
    <property type="evidence" value="ECO:0007669"/>
    <property type="project" value="UniProtKB-KW"/>
</dbReference>